<dbReference type="EMBL" id="JASBAN010000001">
    <property type="protein sequence ID" value="MDI2113323.1"/>
    <property type="molecule type" value="Genomic_DNA"/>
</dbReference>
<organism evidence="1 2">
    <name type="scientific">Commensalibacter nepenthis</name>
    <dbReference type="NCBI Taxonomy" id="3043872"/>
    <lineage>
        <taxon>Bacteria</taxon>
        <taxon>Pseudomonadati</taxon>
        <taxon>Pseudomonadota</taxon>
        <taxon>Alphaproteobacteria</taxon>
        <taxon>Acetobacterales</taxon>
        <taxon>Acetobacteraceae</taxon>
    </lineage>
</organism>
<gene>
    <name evidence="1" type="ORF">QJV33_08565</name>
</gene>
<reference evidence="1" key="1">
    <citation type="submission" date="2023-05" db="EMBL/GenBank/DDBJ databases">
        <title>Whole genome sequence of Commensalibacter sp.</title>
        <authorList>
            <person name="Charoenyingcharoen P."/>
            <person name="Yukphan P."/>
        </authorList>
    </citation>
    <scope>NUCLEOTIDE SEQUENCE</scope>
    <source>
        <strain evidence="1">TBRC 10068</strain>
    </source>
</reference>
<keyword evidence="2" id="KW-1185">Reference proteome</keyword>
<name>A0ABT6Q8T5_9PROT</name>
<sequence>MSNTLKRLGADDFEDCQKIRIEGFEQQEREFRLSPQHEKTI</sequence>
<evidence type="ECO:0000313" key="1">
    <source>
        <dbReference type="EMBL" id="MDI2113323.1"/>
    </source>
</evidence>
<proteinExistence type="predicted"/>
<protein>
    <submittedName>
        <fullName evidence="1">Uncharacterized protein</fullName>
    </submittedName>
</protein>
<comment type="caution">
    <text evidence="1">The sequence shown here is derived from an EMBL/GenBank/DDBJ whole genome shotgun (WGS) entry which is preliminary data.</text>
</comment>
<evidence type="ECO:0000313" key="2">
    <source>
        <dbReference type="Proteomes" id="UP001431775"/>
    </source>
</evidence>
<accession>A0ABT6Q8T5</accession>
<dbReference type="Proteomes" id="UP001431775">
    <property type="component" value="Unassembled WGS sequence"/>
</dbReference>
<dbReference type="RefSeq" id="WP_281462933.1">
    <property type="nucleotide sequence ID" value="NZ_JASBAN010000001.1"/>
</dbReference>